<dbReference type="Gene3D" id="3.40.228.10">
    <property type="entry name" value="Dimethylsulfoxide Reductase, domain 2"/>
    <property type="match status" value="1"/>
</dbReference>
<dbReference type="GO" id="GO:0043546">
    <property type="term" value="F:molybdopterin cofactor binding"/>
    <property type="evidence" value="ECO:0007669"/>
    <property type="project" value="InterPro"/>
</dbReference>
<dbReference type="InterPro" id="IPR037920">
    <property type="entry name" value="YoaE_C"/>
</dbReference>
<keyword evidence="3" id="KW-0500">Molybdenum</keyword>
<proteinExistence type="inferred from homology"/>
<dbReference type="STRING" id="54915.ADS79_21260"/>
<dbReference type="Gene3D" id="2.20.25.90">
    <property type="entry name" value="ADC-like domains"/>
    <property type="match status" value="1"/>
</dbReference>
<dbReference type="PROSITE" id="PS51669">
    <property type="entry name" value="4FE4S_MOW_BIS_MGD"/>
    <property type="match status" value="1"/>
</dbReference>
<evidence type="ECO:0000313" key="9">
    <source>
        <dbReference type="EMBL" id="KNB71334.1"/>
    </source>
</evidence>
<sequence length="695" mass="77710">MPIVKWLSEPTVKEGRVVNFTAQKDGVFPGVCSLDCPDQCGLLLHKQDGKIVKIEGDPNHPVTKGNICNKVRNMTARIYDEKRLAYPLKRVGPKGSGQFARISWEEAIETITTRWRKLIDIDGPTSILPYSFYGNMGRINVEGMDRRFFHRMGASLLDRTICNSAGGVGYNYTMGGAFGTDPEDTVHSKLFIMWGINTVSTNMHQVVLAEQARKNGAQIVVIDVHKNQTGRWADWFIPILPGTDSALALGLMHVLFAENLVDEAFLQKYTVGHEELRAHIVQYDPATVSTITGVPVDSIYRLARMYGETSPSFIRIGNGIQHHDNGGMCVRTIACLPALTGQWLLKGGGAIKGNKGFLEHNKQAVQRPDLLQNKQTRMINMNELGKALLDADPPVRSLFVYTSNPAIVAPDGNRVREGLAREDLFTVVHDLFLTETARYADIVLPATSSYENMDFYTSYWHHYIQLQQPVMEPYHESKSNTELFRLLAKGMGYHEQEFQDTDEQMIRQALHENRNPYMDGISFEALVENHYRKANIAGYFEGKMATPSGKIELYSQLMADRGYPPLPTYVPLPDDGPFPYLFVPGPNHNFLNSTFSNNAKHIKLEKTPRLHMNADDASKTGIVDGDMVRVWNDRGECELMVSVGDNVLPGVVVSQGLWADSPQSKHFVNALTPDRIADMGGGATFFSGRVDVEKR</sequence>
<dbReference type="InterPro" id="IPR050612">
    <property type="entry name" value="Prok_Mopterin_Oxidored"/>
</dbReference>
<dbReference type="Pfam" id="PF04879">
    <property type="entry name" value="Molybdop_Fe4S4"/>
    <property type="match status" value="1"/>
</dbReference>
<dbReference type="PATRIC" id="fig|54915.3.peg.3382"/>
<dbReference type="Pfam" id="PF00384">
    <property type="entry name" value="Molybdopterin"/>
    <property type="match status" value="1"/>
</dbReference>
<organism evidence="9 10">
    <name type="scientific">Brevibacillus reuszeri</name>
    <dbReference type="NCBI Taxonomy" id="54915"/>
    <lineage>
        <taxon>Bacteria</taxon>
        <taxon>Bacillati</taxon>
        <taxon>Bacillota</taxon>
        <taxon>Bacilli</taxon>
        <taxon>Bacillales</taxon>
        <taxon>Paenibacillaceae</taxon>
        <taxon>Brevibacillus</taxon>
    </lineage>
</organism>
<evidence type="ECO:0000313" key="10">
    <source>
        <dbReference type="Proteomes" id="UP000036834"/>
    </source>
</evidence>
<evidence type="ECO:0000256" key="3">
    <source>
        <dbReference type="ARBA" id="ARBA00022505"/>
    </source>
</evidence>
<dbReference type="SUPFAM" id="SSF53706">
    <property type="entry name" value="Formate dehydrogenase/DMSO reductase, domains 1-3"/>
    <property type="match status" value="1"/>
</dbReference>
<dbReference type="InterPro" id="IPR006963">
    <property type="entry name" value="Mopterin_OxRdtase_4Fe-4S_dom"/>
</dbReference>
<dbReference type="EMBL" id="LGIQ01000009">
    <property type="protein sequence ID" value="KNB71334.1"/>
    <property type="molecule type" value="Genomic_DNA"/>
</dbReference>
<evidence type="ECO:0000256" key="7">
    <source>
        <dbReference type="ARBA" id="ARBA00023014"/>
    </source>
</evidence>
<gene>
    <name evidence="9" type="ORF">ADS79_21260</name>
</gene>
<dbReference type="PANTHER" id="PTHR43742:SF6">
    <property type="entry name" value="OXIDOREDUCTASE YYAE-RELATED"/>
    <property type="match status" value="1"/>
</dbReference>
<keyword evidence="7" id="KW-0411">Iron-sulfur</keyword>
<keyword evidence="6" id="KW-0408">Iron</keyword>
<comment type="caution">
    <text evidence="9">The sequence shown here is derived from an EMBL/GenBank/DDBJ whole genome shotgun (WGS) entry which is preliminary data.</text>
</comment>
<evidence type="ECO:0000256" key="2">
    <source>
        <dbReference type="ARBA" id="ARBA00010312"/>
    </source>
</evidence>
<evidence type="ECO:0000259" key="8">
    <source>
        <dbReference type="PROSITE" id="PS51669"/>
    </source>
</evidence>
<dbReference type="InterPro" id="IPR006657">
    <property type="entry name" value="MoPterin_dinucl-bd_dom"/>
</dbReference>
<dbReference type="PANTHER" id="PTHR43742">
    <property type="entry name" value="TRIMETHYLAMINE-N-OXIDE REDUCTASE"/>
    <property type="match status" value="1"/>
</dbReference>
<accession>A0A0K9YRI9</accession>
<dbReference type="InterPro" id="IPR009010">
    <property type="entry name" value="Asp_de-COase-like_dom_sf"/>
</dbReference>
<dbReference type="CDD" id="cd02766">
    <property type="entry name" value="MopB_3"/>
    <property type="match status" value="1"/>
</dbReference>
<feature type="domain" description="4Fe-4S Mo/W bis-MGD-type" evidence="8">
    <location>
        <begin position="25"/>
        <end position="82"/>
    </location>
</feature>
<name>A0A0K9YRI9_9BACL</name>
<dbReference type="InterPro" id="IPR006655">
    <property type="entry name" value="Mopterin_OxRdtase_prok_CS"/>
</dbReference>
<comment type="cofactor">
    <cofactor evidence="1">
        <name>Mo-bis(molybdopterin guanine dinucleotide)</name>
        <dbReference type="ChEBI" id="CHEBI:60539"/>
    </cofactor>
</comment>
<evidence type="ECO:0000256" key="5">
    <source>
        <dbReference type="ARBA" id="ARBA00023002"/>
    </source>
</evidence>
<dbReference type="Gene3D" id="2.40.40.20">
    <property type="match status" value="1"/>
</dbReference>
<protein>
    <submittedName>
        <fullName evidence="9">Oxidoreductase</fullName>
    </submittedName>
</protein>
<dbReference type="Proteomes" id="UP000036834">
    <property type="component" value="Unassembled WGS sequence"/>
</dbReference>
<dbReference type="PROSITE" id="PS00490">
    <property type="entry name" value="MOLYBDOPTERIN_PROK_2"/>
    <property type="match status" value="1"/>
</dbReference>
<dbReference type="InterPro" id="IPR006656">
    <property type="entry name" value="Mopterin_OxRdtase"/>
</dbReference>
<dbReference type="AlphaFoldDB" id="A0A0K9YRI9"/>
<evidence type="ECO:0000256" key="6">
    <source>
        <dbReference type="ARBA" id="ARBA00023004"/>
    </source>
</evidence>
<dbReference type="GO" id="GO:0051536">
    <property type="term" value="F:iron-sulfur cluster binding"/>
    <property type="evidence" value="ECO:0007669"/>
    <property type="project" value="UniProtKB-KW"/>
</dbReference>
<reference evidence="10" key="1">
    <citation type="submission" date="2015-07" db="EMBL/GenBank/DDBJ databases">
        <title>Genome sequencing project for genomic taxonomy and phylogenomics of Bacillus-like bacteria.</title>
        <authorList>
            <person name="Liu B."/>
            <person name="Wang J."/>
            <person name="Zhu Y."/>
            <person name="Liu G."/>
            <person name="Chen Q."/>
            <person name="Chen Z."/>
            <person name="Lan J."/>
            <person name="Che J."/>
            <person name="Ge C."/>
            <person name="Shi H."/>
            <person name="Pan Z."/>
            <person name="Liu X."/>
        </authorList>
    </citation>
    <scope>NUCLEOTIDE SEQUENCE [LARGE SCALE GENOMIC DNA]</scope>
    <source>
        <strain evidence="10">DSM 9887</strain>
    </source>
</reference>
<dbReference type="CDD" id="cd02786">
    <property type="entry name" value="MopB_CT_3"/>
    <property type="match status" value="1"/>
</dbReference>
<dbReference type="GO" id="GO:0016491">
    <property type="term" value="F:oxidoreductase activity"/>
    <property type="evidence" value="ECO:0007669"/>
    <property type="project" value="UniProtKB-KW"/>
</dbReference>
<dbReference type="OrthoDB" id="9803192at2"/>
<dbReference type="Gene3D" id="3.30.2070.10">
    <property type="entry name" value="Formate dehydrogenase/DMSO reductase"/>
    <property type="match status" value="1"/>
</dbReference>
<keyword evidence="4" id="KW-0479">Metal-binding</keyword>
<comment type="similarity">
    <text evidence="2">Belongs to the prokaryotic molybdopterin-containing oxidoreductase family.</text>
</comment>
<keyword evidence="5" id="KW-0560">Oxidoreductase</keyword>
<dbReference type="Gene3D" id="3.40.50.740">
    <property type="match status" value="1"/>
</dbReference>
<evidence type="ECO:0000256" key="4">
    <source>
        <dbReference type="ARBA" id="ARBA00022723"/>
    </source>
</evidence>
<dbReference type="SUPFAM" id="SSF50692">
    <property type="entry name" value="ADC-like"/>
    <property type="match status" value="1"/>
</dbReference>
<evidence type="ECO:0000256" key="1">
    <source>
        <dbReference type="ARBA" id="ARBA00001942"/>
    </source>
</evidence>
<dbReference type="GO" id="GO:0046872">
    <property type="term" value="F:metal ion binding"/>
    <property type="evidence" value="ECO:0007669"/>
    <property type="project" value="UniProtKB-KW"/>
</dbReference>
<dbReference type="SMART" id="SM00926">
    <property type="entry name" value="Molybdop_Fe4S4"/>
    <property type="match status" value="1"/>
</dbReference>
<dbReference type="Pfam" id="PF01568">
    <property type="entry name" value="Molydop_binding"/>
    <property type="match status" value="1"/>
</dbReference>